<organism evidence="1 2">
    <name type="scientific">Klebsiella phage KPN7</name>
    <dbReference type="NCBI Taxonomy" id="2972462"/>
    <lineage>
        <taxon>Viruses</taxon>
        <taxon>Duplodnaviria</taxon>
        <taxon>Heunggongvirae</taxon>
        <taxon>Uroviricota</taxon>
        <taxon>Caudoviricetes</taxon>
        <taxon>Autographivirales</taxon>
        <taxon>Autosignataviridae</taxon>
        <taxon>Molineuxvirinae</taxon>
        <taxon>Gansuvirus</taxon>
        <taxon>Gansuvirus KPN7</taxon>
    </lineage>
</organism>
<protein>
    <submittedName>
        <fullName evidence="1">Non-contractile tail tubular protein</fullName>
    </submittedName>
</protein>
<gene>
    <name evidence="1" type="ORF">KPN7_8</name>
</gene>
<evidence type="ECO:0000313" key="1">
    <source>
        <dbReference type="EMBL" id="UVD41742.1"/>
    </source>
</evidence>
<accession>A0A976SV98</accession>
<dbReference type="Proteomes" id="UP001059123">
    <property type="component" value="Segment"/>
</dbReference>
<reference evidence="1" key="1">
    <citation type="submission" date="2022-07" db="EMBL/GenBank/DDBJ databases">
        <title>Isolation and characterisation of Klebsiella pneumoniae phages.</title>
        <authorList>
            <person name="Kabwe M."/>
            <person name="Ku H."/>
            <person name="Tucci J."/>
        </authorList>
    </citation>
    <scope>NUCLEOTIDE SEQUENCE</scope>
</reference>
<sequence length="798" mass="88429">MEVVMEVQGSLGRQIQGISQQPASVRLPGQCTDAINCSMDVVEGTKSRPGTVHIARLGDLGLIQDNTNIHHYRRGDDVEEYWMITNPLGIPDIFDKQGRKCTVTETEGAASYFNSSNPRVDYKFFTVGDTTFVVNRTKIVRARADKTPAVGGTALVFSAYGQYGTNYQIIINGVKAAEYKTASGGSASDVETIRTEVIAEQLYTNLLTWAGVSDYTVSRLGTTIVIKRNDGANFTVDTEDGSKGKDLVAIQYKVTSTDLLPSKAPVGYLVQVWPTGSKPESRYWLKAEASDGNLVTWQETLGADEVLGFDGTTMPYIIERTNIVGGIAQFTIKQGYWDDRAVGDELTNPMPSFVDQSLSDIFMVQNRLCLAAGESCIMSRTSYFFQFFRQTVLSAVDTDPIDVFADASEVYALKHAKVLDGDTVLFSDNAQFILPGDKPLTKATALLRPTTTFEVDTNVAPVVTGEAVMFATKDGAYSNIREFYTDSYSDTKKAQPVTSHVNKLIRGGIYHMASSTNFNRLFALSEDNRSRVFVYDWLWQGTDKVQSAWHKWEFYGATIGGLYYSGETLYLIIKRNDGVFLEAMYMGDPLLSGSDQVRMDRTVTVSLTWDEATLSWKSSPLPWVPTQVEMLEAVLTNGDPAYVGGAFLFEYNPSTRVISTKYGLGDTSQIWAAKVGQMYKVEFVPTDVIIRDSQDRVSYQDVPVIGLVHLNLDRYPDFTVEITNRKSGAVRVAKASNRVGGARNNVVGYVKPTSGTFSFPLRALSTDVEYRIISISPHTFQLRDIEWSGSYNPTRKRV</sequence>
<name>A0A976SV98_9CAUD</name>
<keyword evidence="2" id="KW-1185">Reference proteome</keyword>
<dbReference type="Pfam" id="PF25675">
    <property type="entry name" value="Phage_nozzle"/>
    <property type="match status" value="1"/>
</dbReference>
<proteinExistence type="predicted"/>
<dbReference type="EMBL" id="OP079918">
    <property type="protein sequence ID" value="UVD41742.1"/>
    <property type="molecule type" value="Genomic_DNA"/>
</dbReference>
<evidence type="ECO:0000313" key="2">
    <source>
        <dbReference type="Proteomes" id="UP001059123"/>
    </source>
</evidence>
<dbReference type="InterPro" id="IPR058003">
    <property type="entry name" value="Phage_gp12"/>
</dbReference>